<reference evidence="1 2" key="1">
    <citation type="submission" date="2016-03" db="EMBL/GenBank/DDBJ databases">
        <title>Cyphomyrmex costatus WGS genome.</title>
        <authorList>
            <person name="Nygaard S."/>
            <person name="Hu H."/>
            <person name="Boomsma J."/>
            <person name="Zhang G."/>
        </authorList>
    </citation>
    <scope>NUCLEOTIDE SEQUENCE [LARGE SCALE GENOMIC DNA]</scope>
    <source>
        <strain evidence="1">MS0001</strain>
        <tissue evidence="1">Whole body</tissue>
    </source>
</reference>
<evidence type="ECO:0000313" key="1">
    <source>
        <dbReference type="EMBL" id="KYN06914.1"/>
    </source>
</evidence>
<accession>A0A195D3G7</accession>
<dbReference type="AlphaFoldDB" id="A0A195D3G7"/>
<evidence type="ECO:0000313" key="2">
    <source>
        <dbReference type="Proteomes" id="UP000078542"/>
    </source>
</evidence>
<gene>
    <name evidence="1" type="ORF">ALC62_02149</name>
</gene>
<proteinExistence type="predicted"/>
<name>A0A195D3G7_9HYME</name>
<protein>
    <submittedName>
        <fullName evidence="1">Uncharacterized protein</fullName>
    </submittedName>
</protein>
<organism evidence="1 2">
    <name type="scientific">Cyphomyrmex costatus</name>
    <dbReference type="NCBI Taxonomy" id="456900"/>
    <lineage>
        <taxon>Eukaryota</taxon>
        <taxon>Metazoa</taxon>
        <taxon>Ecdysozoa</taxon>
        <taxon>Arthropoda</taxon>
        <taxon>Hexapoda</taxon>
        <taxon>Insecta</taxon>
        <taxon>Pterygota</taxon>
        <taxon>Neoptera</taxon>
        <taxon>Endopterygota</taxon>
        <taxon>Hymenoptera</taxon>
        <taxon>Apocrita</taxon>
        <taxon>Aculeata</taxon>
        <taxon>Formicoidea</taxon>
        <taxon>Formicidae</taxon>
        <taxon>Myrmicinae</taxon>
        <taxon>Cyphomyrmex</taxon>
    </lineage>
</organism>
<keyword evidence="2" id="KW-1185">Reference proteome</keyword>
<dbReference type="Proteomes" id="UP000078542">
    <property type="component" value="Unassembled WGS sequence"/>
</dbReference>
<sequence length="117" mass="12872">MSRTQSLNVLRQRSTKLDNAMCLPSLLTDNNRQVTERNLAGTPDHDNCLNSSRFSTDASKRAFACLSGCGLPGNCVSLCWGDALCFKSVSSLEWCWLLIICGCRFTLRRCNGCTASL</sequence>
<dbReference type="EMBL" id="KQ976948">
    <property type="protein sequence ID" value="KYN06914.1"/>
    <property type="molecule type" value="Genomic_DNA"/>
</dbReference>